<dbReference type="InterPro" id="IPR035965">
    <property type="entry name" value="PAS-like_dom_sf"/>
</dbReference>
<dbReference type="SUPFAM" id="SSF55785">
    <property type="entry name" value="PYP-like sensor domain (PAS domain)"/>
    <property type="match status" value="1"/>
</dbReference>
<dbReference type="Pfam" id="PF00072">
    <property type="entry name" value="Response_reg"/>
    <property type="match status" value="2"/>
</dbReference>
<keyword evidence="5" id="KW-0175">Coiled coil</keyword>
<accession>A0ABT2C9Q4</accession>
<dbReference type="SUPFAM" id="SSF52172">
    <property type="entry name" value="CheY-like"/>
    <property type="match status" value="2"/>
</dbReference>
<dbReference type="SUPFAM" id="SSF55874">
    <property type="entry name" value="ATPase domain of HSP90 chaperone/DNA topoisomerase II/histidine kinase"/>
    <property type="match status" value="1"/>
</dbReference>
<dbReference type="Pfam" id="PF00512">
    <property type="entry name" value="HisKA"/>
    <property type="match status" value="1"/>
</dbReference>
<keyword evidence="10" id="KW-1185">Reference proteome</keyword>
<dbReference type="SMART" id="SM00388">
    <property type="entry name" value="HisKA"/>
    <property type="match status" value="1"/>
</dbReference>
<dbReference type="SUPFAM" id="SSF47384">
    <property type="entry name" value="Homodimeric domain of signal transducing histidine kinase"/>
    <property type="match status" value="1"/>
</dbReference>
<feature type="domain" description="Response regulatory" evidence="7">
    <location>
        <begin position="517"/>
        <end position="633"/>
    </location>
</feature>
<dbReference type="InterPro" id="IPR005467">
    <property type="entry name" value="His_kinase_dom"/>
</dbReference>
<organism evidence="9 10">
    <name type="scientific">Telluria mixta</name>
    <dbReference type="NCBI Taxonomy" id="34071"/>
    <lineage>
        <taxon>Bacteria</taxon>
        <taxon>Pseudomonadati</taxon>
        <taxon>Pseudomonadota</taxon>
        <taxon>Betaproteobacteria</taxon>
        <taxon>Burkholderiales</taxon>
        <taxon>Oxalobacteraceae</taxon>
        <taxon>Telluria group</taxon>
        <taxon>Telluria</taxon>
    </lineage>
</organism>
<gene>
    <name evidence="9" type="ORF">NX786_31585</name>
</gene>
<dbReference type="InterPro" id="IPR036097">
    <property type="entry name" value="HisK_dim/P_sf"/>
</dbReference>
<dbReference type="PROSITE" id="PS50110">
    <property type="entry name" value="RESPONSE_REGULATORY"/>
    <property type="match status" value="2"/>
</dbReference>
<comment type="caution">
    <text evidence="9">The sequence shown here is derived from an EMBL/GenBank/DDBJ whole genome shotgun (WGS) entry which is preliminary data.</text>
</comment>
<dbReference type="InterPro" id="IPR036890">
    <property type="entry name" value="HATPase_C_sf"/>
</dbReference>
<dbReference type="PANTHER" id="PTHR43547">
    <property type="entry name" value="TWO-COMPONENT HISTIDINE KINASE"/>
    <property type="match status" value="1"/>
</dbReference>
<dbReference type="Pfam" id="PF02518">
    <property type="entry name" value="HATPase_c"/>
    <property type="match status" value="1"/>
</dbReference>
<dbReference type="PRINTS" id="PR00344">
    <property type="entry name" value="BCTRLSENSOR"/>
</dbReference>
<dbReference type="Gene3D" id="1.10.287.130">
    <property type="match status" value="1"/>
</dbReference>
<dbReference type="PROSITE" id="PS50113">
    <property type="entry name" value="PAC"/>
    <property type="match status" value="1"/>
</dbReference>
<name>A0ABT2C9Q4_9BURK</name>
<feature type="modified residue" description="4-aspartylphosphate" evidence="4">
    <location>
        <position position="566"/>
    </location>
</feature>
<dbReference type="InterPro" id="IPR011006">
    <property type="entry name" value="CheY-like_superfamily"/>
</dbReference>
<feature type="modified residue" description="4-aspartylphosphate" evidence="4">
    <location>
        <position position="55"/>
    </location>
</feature>
<dbReference type="Proteomes" id="UP001165263">
    <property type="component" value="Unassembled WGS sequence"/>
</dbReference>
<dbReference type="EMBL" id="JANUHC010000019">
    <property type="protein sequence ID" value="MCS0633887.1"/>
    <property type="molecule type" value="Genomic_DNA"/>
</dbReference>
<dbReference type="SMART" id="SM00387">
    <property type="entry name" value="HATPase_c"/>
    <property type="match status" value="1"/>
</dbReference>
<evidence type="ECO:0000256" key="4">
    <source>
        <dbReference type="PROSITE-ProRule" id="PRU00169"/>
    </source>
</evidence>
<dbReference type="InterPro" id="IPR003661">
    <property type="entry name" value="HisK_dim/P_dom"/>
</dbReference>
<dbReference type="PROSITE" id="PS50109">
    <property type="entry name" value="HIS_KIN"/>
    <property type="match status" value="1"/>
</dbReference>
<dbReference type="CDD" id="cd00082">
    <property type="entry name" value="HisKA"/>
    <property type="match status" value="1"/>
</dbReference>
<evidence type="ECO:0000313" key="9">
    <source>
        <dbReference type="EMBL" id="MCS0633887.1"/>
    </source>
</evidence>
<dbReference type="InterPro" id="IPR003594">
    <property type="entry name" value="HATPase_dom"/>
</dbReference>
<evidence type="ECO:0000256" key="1">
    <source>
        <dbReference type="ARBA" id="ARBA00000085"/>
    </source>
</evidence>
<protein>
    <recommendedName>
        <fullName evidence="2">histidine kinase</fullName>
        <ecNumber evidence="2">2.7.13.3</ecNumber>
    </recommendedName>
</protein>
<evidence type="ECO:0000256" key="5">
    <source>
        <dbReference type="SAM" id="Coils"/>
    </source>
</evidence>
<feature type="domain" description="Histidine kinase" evidence="6">
    <location>
        <begin position="278"/>
        <end position="496"/>
    </location>
</feature>
<dbReference type="InterPro" id="IPR001789">
    <property type="entry name" value="Sig_transdc_resp-reg_receiver"/>
</dbReference>
<reference evidence="9" key="1">
    <citation type="submission" date="2022-08" db="EMBL/GenBank/DDBJ databases">
        <title>Reclassification of Massilia species as members of the genera Telluria, Duganella, Pseudoduganella, Mokoshia gen. nov. and Zemynaea gen. nov. using orthogonal and non-orthogonal genome-based approaches.</title>
        <authorList>
            <person name="Bowman J.P."/>
        </authorList>
    </citation>
    <scope>NUCLEOTIDE SEQUENCE</scope>
    <source>
        <strain evidence="9">LMG 11547</strain>
    </source>
</reference>
<evidence type="ECO:0000259" key="6">
    <source>
        <dbReference type="PROSITE" id="PS50109"/>
    </source>
</evidence>
<sequence length="635" mass="68726">MSFAALLVDDSPDDRALVARELRRHFPDVAISEAGSPETLAAALDEGRFDIAITDYRLRFTDGITVLRELKRRFPSRPVIMFTASGNEEIAVEAMKEGLDDYITKTPKHYPRIGYAVRACLDNVAQRARAEQAQARLEIALQSAGMATWQFDPRDRTIVASGDLGPMLGQPPGHAPATVDAWLADIHDEDRPRVIEAWKAAFAGTGDYRMQYRFRGADGATRWIASSARVQRGADGKPSMVIGTAREVTADIETRQNLERKTEQLEQADRQKNEFLSILAHELRNPLGAARYSIALLRQAPDNAAIRARATDVIDRQIGHMAKMLDDLLDLSRIAHNRIELERVPLDVRRIVELACENAQSSFEGKSHDLRLSLPAEPVTVVGDEVRLTQVVANLLVNAAKFTPAPGAIEVRVERDGMDAVIEVADNGIGIAPHRLDDVFEMFSQGETKAHGGTPGLGIGLAVVRSLVGLHGGTVRAVSAGAGQGTRIRVILPFLAQSGADAPGDATAPDDGTRTLRVLLADDNADAANLLALLLEAEGHTIHTAYDGLAAMALAERYLPDVMVLDIGMPGANGYEVARWVREQPWGAAVRLVAVTGWGQEHDGDQALDAGFDVRLVKPVDMAQLLAAVSAAPRG</sequence>
<dbReference type="InterPro" id="IPR004358">
    <property type="entry name" value="Sig_transdc_His_kin-like_C"/>
</dbReference>
<dbReference type="PANTHER" id="PTHR43547:SF2">
    <property type="entry name" value="HYBRID SIGNAL TRANSDUCTION HISTIDINE KINASE C"/>
    <property type="match status" value="1"/>
</dbReference>
<dbReference type="EC" id="2.7.13.3" evidence="2"/>
<evidence type="ECO:0000256" key="2">
    <source>
        <dbReference type="ARBA" id="ARBA00012438"/>
    </source>
</evidence>
<dbReference type="CDD" id="cd00156">
    <property type="entry name" value="REC"/>
    <property type="match status" value="1"/>
</dbReference>
<evidence type="ECO:0000313" key="10">
    <source>
        <dbReference type="Proteomes" id="UP001165263"/>
    </source>
</evidence>
<dbReference type="Gene3D" id="3.30.450.20">
    <property type="entry name" value="PAS domain"/>
    <property type="match status" value="1"/>
</dbReference>
<keyword evidence="3 4" id="KW-0597">Phosphoprotein</keyword>
<dbReference type="Pfam" id="PF08447">
    <property type="entry name" value="PAS_3"/>
    <property type="match status" value="1"/>
</dbReference>
<evidence type="ECO:0000256" key="3">
    <source>
        <dbReference type="ARBA" id="ARBA00022553"/>
    </source>
</evidence>
<dbReference type="SMART" id="SM00448">
    <property type="entry name" value="REC"/>
    <property type="match status" value="2"/>
</dbReference>
<evidence type="ECO:0000259" key="8">
    <source>
        <dbReference type="PROSITE" id="PS50113"/>
    </source>
</evidence>
<comment type="catalytic activity">
    <reaction evidence="1">
        <text>ATP + protein L-histidine = ADP + protein N-phospho-L-histidine.</text>
        <dbReference type="EC" id="2.7.13.3"/>
    </reaction>
</comment>
<dbReference type="InterPro" id="IPR000700">
    <property type="entry name" value="PAS-assoc_C"/>
</dbReference>
<dbReference type="InterPro" id="IPR001610">
    <property type="entry name" value="PAC"/>
</dbReference>
<dbReference type="InterPro" id="IPR013655">
    <property type="entry name" value="PAS_fold_3"/>
</dbReference>
<evidence type="ECO:0000259" key="7">
    <source>
        <dbReference type="PROSITE" id="PS50110"/>
    </source>
</evidence>
<proteinExistence type="predicted"/>
<dbReference type="SMART" id="SM00086">
    <property type="entry name" value="PAC"/>
    <property type="match status" value="1"/>
</dbReference>
<feature type="domain" description="Response regulatory" evidence="7">
    <location>
        <begin position="4"/>
        <end position="120"/>
    </location>
</feature>
<dbReference type="CDD" id="cd00130">
    <property type="entry name" value="PAS"/>
    <property type="match status" value="1"/>
</dbReference>
<dbReference type="CDD" id="cd00075">
    <property type="entry name" value="HATPase"/>
    <property type="match status" value="1"/>
</dbReference>
<dbReference type="Gene3D" id="3.40.50.2300">
    <property type="match status" value="2"/>
</dbReference>
<feature type="coiled-coil region" evidence="5">
    <location>
        <begin position="248"/>
        <end position="278"/>
    </location>
</feature>
<dbReference type="Gene3D" id="3.30.565.10">
    <property type="entry name" value="Histidine kinase-like ATPase, C-terminal domain"/>
    <property type="match status" value="1"/>
</dbReference>
<feature type="domain" description="PAC" evidence="8">
    <location>
        <begin position="208"/>
        <end position="260"/>
    </location>
</feature>
<dbReference type="InterPro" id="IPR000014">
    <property type="entry name" value="PAS"/>
</dbReference>
<dbReference type="RefSeq" id="WP_259452831.1">
    <property type="nucleotide sequence ID" value="NZ_CP119520.1"/>
</dbReference>